<gene>
    <name evidence="1" type="ORF">DI586_07305</name>
</gene>
<dbReference type="Pfam" id="PF09424">
    <property type="entry name" value="YqeY"/>
    <property type="match status" value="1"/>
</dbReference>
<name>A0A2W5FJ49_9BACT</name>
<dbReference type="SUPFAM" id="SSF89095">
    <property type="entry name" value="GatB/YqeY motif"/>
    <property type="match status" value="1"/>
</dbReference>
<accession>A0A2W5FJ49</accession>
<keyword evidence="1" id="KW-0808">Transferase</keyword>
<protein>
    <submittedName>
        <fullName evidence="1">Glutamyl-tRNA amidotransferase</fullName>
    </submittedName>
</protein>
<comment type="caution">
    <text evidence="1">The sequence shown here is derived from an EMBL/GenBank/DDBJ whole genome shotgun (WGS) entry which is preliminary data.</text>
</comment>
<dbReference type="PANTHER" id="PTHR28055:SF1">
    <property type="entry name" value="ALTERED INHERITANCE OF MITOCHONDRIA PROTEIN 41, MITOCHONDRIAL"/>
    <property type="match status" value="1"/>
</dbReference>
<organism evidence="1 2">
    <name type="scientific">Micavibrio aeruginosavorus</name>
    <dbReference type="NCBI Taxonomy" id="349221"/>
    <lineage>
        <taxon>Bacteria</taxon>
        <taxon>Pseudomonadati</taxon>
        <taxon>Bdellovibrionota</taxon>
        <taxon>Bdellovibrionia</taxon>
        <taxon>Bdellovibrionales</taxon>
        <taxon>Pseudobdellovibrionaceae</taxon>
        <taxon>Micavibrio</taxon>
    </lineage>
</organism>
<dbReference type="GO" id="GO:0016884">
    <property type="term" value="F:carbon-nitrogen ligase activity, with glutamine as amido-N-donor"/>
    <property type="evidence" value="ECO:0007669"/>
    <property type="project" value="InterPro"/>
</dbReference>
<dbReference type="GO" id="GO:0016740">
    <property type="term" value="F:transferase activity"/>
    <property type="evidence" value="ECO:0007669"/>
    <property type="project" value="UniProtKB-KW"/>
</dbReference>
<evidence type="ECO:0000313" key="1">
    <source>
        <dbReference type="EMBL" id="PZP55308.1"/>
    </source>
</evidence>
<sequence>MSKRAEITTAMKEAMKAKDEMMLSTTRLILAKMKDLDIEDRVKGNQDGIGDPQILSMMQGMIKQRAESAKVYREGNRPELAEKEESEIKAIETFLPSQLSDAEIEQVVTDIVAKIGATSVKDMGKVMAELKANYAGQLDMGKAGAVIKAKLGG</sequence>
<dbReference type="AlphaFoldDB" id="A0A2W5FJ49"/>
<dbReference type="Gene3D" id="1.10.10.410">
    <property type="match status" value="1"/>
</dbReference>
<dbReference type="EMBL" id="QFOT01000076">
    <property type="protein sequence ID" value="PZP55308.1"/>
    <property type="molecule type" value="Genomic_DNA"/>
</dbReference>
<dbReference type="InterPro" id="IPR023168">
    <property type="entry name" value="GatB_Yqey_C_2"/>
</dbReference>
<dbReference type="InterPro" id="IPR042184">
    <property type="entry name" value="YqeY/Aim41_N"/>
</dbReference>
<dbReference type="InterPro" id="IPR019004">
    <property type="entry name" value="YqeY/Aim41"/>
</dbReference>
<reference evidence="1 2" key="1">
    <citation type="submission" date="2017-08" db="EMBL/GenBank/DDBJ databases">
        <title>Infants hospitalized years apart are colonized by the same room-sourced microbial strains.</title>
        <authorList>
            <person name="Brooks B."/>
            <person name="Olm M.R."/>
            <person name="Firek B.A."/>
            <person name="Baker R."/>
            <person name="Thomas B.C."/>
            <person name="Morowitz M.J."/>
            <person name="Banfield J.F."/>
        </authorList>
    </citation>
    <scope>NUCLEOTIDE SEQUENCE [LARGE SCALE GENOMIC DNA]</scope>
    <source>
        <strain evidence="1">S2_006_000_R2_64</strain>
    </source>
</reference>
<dbReference type="Gene3D" id="1.10.1510.10">
    <property type="entry name" value="Uncharacterised protein YqeY/AIM41 PF09424, N-terminal domain"/>
    <property type="match status" value="1"/>
</dbReference>
<dbReference type="PANTHER" id="PTHR28055">
    <property type="entry name" value="ALTERED INHERITANCE OF MITOCHONDRIA PROTEIN 41, MITOCHONDRIAL"/>
    <property type="match status" value="1"/>
</dbReference>
<evidence type="ECO:0000313" key="2">
    <source>
        <dbReference type="Proteomes" id="UP000249739"/>
    </source>
</evidence>
<dbReference type="InterPro" id="IPR003789">
    <property type="entry name" value="Asn/Gln_tRNA_amidoTrase-B-like"/>
</dbReference>
<dbReference type="Proteomes" id="UP000249739">
    <property type="component" value="Unassembled WGS sequence"/>
</dbReference>
<proteinExistence type="predicted"/>